<proteinExistence type="predicted"/>
<evidence type="ECO:0000313" key="1">
    <source>
        <dbReference type="EMBL" id="NGX98823.1"/>
    </source>
</evidence>
<organism evidence="1 2">
    <name type="scientific">Candidatus Afipia apatlaquensis</name>
    <dbReference type="NCBI Taxonomy" id="2712852"/>
    <lineage>
        <taxon>Bacteria</taxon>
        <taxon>Pseudomonadati</taxon>
        <taxon>Pseudomonadota</taxon>
        <taxon>Alphaproteobacteria</taxon>
        <taxon>Hyphomicrobiales</taxon>
        <taxon>Nitrobacteraceae</taxon>
        <taxon>Afipia</taxon>
    </lineage>
</organism>
<accession>A0A7C9RJ57</accession>
<sequence length="79" mass="8607">MNAMRCGPLPELVFLAGMMVLLMPLGGAHAEMWCIRDFGSDRPVCVFATARDCTSAAVIRGGICEREPLVSRKPASRIR</sequence>
<evidence type="ECO:0000313" key="2">
    <source>
        <dbReference type="Proteomes" id="UP000480266"/>
    </source>
</evidence>
<dbReference type="AlphaFoldDB" id="A0A7C9RJ57"/>
<keyword evidence="2" id="KW-1185">Reference proteome</keyword>
<name>A0A7C9RJ57_9BRAD</name>
<gene>
    <name evidence="1" type="ORF">G4V63_27545</name>
</gene>
<comment type="caution">
    <text evidence="1">The sequence shown here is derived from an EMBL/GenBank/DDBJ whole genome shotgun (WGS) entry which is preliminary data.</text>
</comment>
<evidence type="ECO:0008006" key="3">
    <source>
        <dbReference type="Google" id="ProtNLM"/>
    </source>
</evidence>
<dbReference type="Proteomes" id="UP000480266">
    <property type="component" value="Unassembled WGS sequence"/>
</dbReference>
<reference evidence="1" key="1">
    <citation type="submission" date="2020-02" db="EMBL/GenBank/DDBJ databases">
        <title>Draft genome sequence of Candidatus Afipia apatlaquensis IBT-C3, a potential strain for decolorization of textile dyes.</title>
        <authorList>
            <person name="Sanchez-Reyes A."/>
            <person name="Breton-Deval L."/>
            <person name="Mangelson H."/>
            <person name="Sanchez-Flores A."/>
        </authorList>
    </citation>
    <scope>NUCLEOTIDE SEQUENCE [LARGE SCALE GENOMIC DNA]</scope>
    <source>
        <strain evidence="1">IBT-C3</strain>
    </source>
</reference>
<dbReference type="EMBL" id="JAAMRR010001404">
    <property type="protein sequence ID" value="NGX98823.1"/>
    <property type="molecule type" value="Genomic_DNA"/>
</dbReference>
<protein>
    <recommendedName>
        <fullName evidence="3">DUF3551 domain-containing protein</fullName>
    </recommendedName>
</protein>